<organism evidence="7 8">
    <name type="scientific">Symbiobacterium thermophilum</name>
    <dbReference type="NCBI Taxonomy" id="2734"/>
    <lineage>
        <taxon>Bacteria</taxon>
        <taxon>Bacillati</taxon>
        <taxon>Bacillota</taxon>
        <taxon>Clostridia</taxon>
        <taxon>Eubacteriales</taxon>
        <taxon>Symbiobacteriaceae</taxon>
        <taxon>Symbiobacterium</taxon>
    </lineage>
</organism>
<dbReference type="PANTHER" id="PTHR30096:SF0">
    <property type="entry name" value="4,5-DOPA DIOXYGENASE EXTRADIOL-LIKE PROTEIN"/>
    <property type="match status" value="1"/>
</dbReference>
<keyword evidence="7" id="KW-0223">Dioxygenase</keyword>
<feature type="domain" description="Extradiol ring-cleavage dioxygenase class III enzyme subunit B" evidence="6">
    <location>
        <begin position="20"/>
        <end position="252"/>
    </location>
</feature>
<comment type="caution">
    <text evidence="7">The sequence shown here is derived from an EMBL/GenBank/DDBJ whole genome shotgun (WGS) entry which is preliminary data.</text>
</comment>
<evidence type="ECO:0000256" key="2">
    <source>
        <dbReference type="ARBA" id="ARBA00007581"/>
    </source>
</evidence>
<evidence type="ECO:0000256" key="5">
    <source>
        <dbReference type="ARBA" id="ARBA00023002"/>
    </source>
</evidence>
<evidence type="ECO:0000259" key="6">
    <source>
        <dbReference type="Pfam" id="PF02900"/>
    </source>
</evidence>
<keyword evidence="4" id="KW-0862">Zinc</keyword>
<dbReference type="PIRSF" id="PIRSF006157">
    <property type="entry name" value="Doxgns_DODA"/>
    <property type="match status" value="1"/>
</dbReference>
<evidence type="ECO:0000256" key="3">
    <source>
        <dbReference type="ARBA" id="ARBA00022723"/>
    </source>
</evidence>
<dbReference type="EMBL" id="PIUK01000099">
    <property type="protein sequence ID" value="MBY6276678.1"/>
    <property type="molecule type" value="Genomic_DNA"/>
</dbReference>
<keyword evidence="3" id="KW-0479">Metal-binding</keyword>
<comment type="cofactor">
    <cofactor evidence="1">
        <name>Zn(2+)</name>
        <dbReference type="ChEBI" id="CHEBI:29105"/>
    </cofactor>
</comment>
<dbReference type="CDD" id="cd07363">
    <property type="entry name" value="45_DOPA_Dioxygenase"/>
    <property type="match status" value="1"/>
</dbReference>
<dbReference type="Pfam" id="PF02900">
    <property type="entry name" value="LigB"/>
    <property type="match status" value="1"/>
</dbReference>
<proteinExistence type="inferred from homology"/>
<keyword evidence="5" id="KW-0560">Oxidoreductase</keyword>
<dbReference type="GO" id="GO:0008198">
    <property type="term" value="F:ferrous iron binding"/>
    <property type="evidence" value="ECO:0007669"/>
    <property type="project" value="InterPro"/>
</dbReference>
<gene>
    <name evidence="7" type="ORF">CWE10_10780</name>
</gene>
<comment type="similarity">
    <text evidence="2">Belongs to the DODA-type extradiol aromatic ring-opening dioxygenase family.</text>
</comment>
<dbReference type="Gene3D" id="3.40.830.10">
    <property type="entry name" value="LigB-like"/>
    <property type="match status" value="1"/>
</dbReference>
<dbReference type="RefSeq" id="WP_273379743.1">
    <property type="nucleotide sequence ID" value="NZ_PIUK01000099.1"/>
</dbReference>
<evidence type="ECO:0000313" key="7">
    <source>
        <dbReference type="EMBL" id="MBY6276678.1"/>
    </source>
</evidence>
<dbReference type="PANTHER" id="PTHR30096">
    <property type="entry name" value="4,5-DOPA DIOXYGENASE EXTRADIOL-LIKE PROTEIN"/>
    <property type="match status" value="1"/>
</dbReference>
<accession>A0A953I956</accession>
<protein>
    <submittedName>
        <fullName evidence="7">Dioxygenase</fullName>
    </submittedName>
</protein>
<dbReference type="InterPro" id="IPR014436">
    <property type="entry name" value="Extradiol_dOase_DODA"/>
</dbReference>
<evidence type="ECO:0000313" key="8">
    <source>
        <dbReference type="Proteomes" id="UP000732377"/>
    </source>
</evidence>
<name>A0A953I956_SYMTR</name>
<dbReference type="InterPro" id="IPR004183">
    <property type="entry name" value="Xdiol_dOase_suB"/>
</dbReference>
<evidence type="ECO:0000256" key="4">
    <source>
        <dbReference type="ARBA" id="ARBA00022833"/>
    </source>
</evidence>
<sequence length="259" mass="29009">MQPAIFAAHGSPMLALEENAYTRALRSLGERYRPRAVIVFTAHWESNIQAISDVTAYETIHDFGGFPPELYRMRYPARGDAATAVRAAELLTEAGVPFVWDRRRGLDHGAWVPLRLIFPDGSVPVVQMSVNPWASPAEQYRIGQALAPLRREDVMILASGGTIHNFATLRWDDPPEADAWAVAFDDWLLGRIREWDLPALFDYERQAPGARLAVPPGGNEHFVPLFYALGAADDQRTVQELHRSYRYGNLSHALWAFGG</sequence>
<dbReference type="SUPFAM" id="SSF53213">
    <property type="entry name" value="LigB-like"/>
    <property type="match status" value="1"/>
</dbReference>
<dbReference type="AlphaFoldDB" id="A0A953I956"/>
<dbReference type="GO" id="GO:0008270">
    <property type="term" value="F:zinc ion binding"/>
    <property type="evidence" value="ECO:0007669"/>
    <property type="project" value="InterPro"/>
</dbReference>
<reference evidence="7" key="1">
    <citation type="submission" date="2017-11" db="EMBL/GenBank/DDBJ databases">
        <title>Three new genomes from thermophilic consortium.</title>
        <authorList>
            <person name="Quaggio R."/>
            <person name="Amgarten D."/>
            <person name="Setubal J.C."/>
        </authorList>
    </citation>
    <scope>NUCLEOTIDE SEQUENCE</scope>
    <source>
        <strain evidence="7">ZCTH01-B2</strain>
    </source>
</reference>
<dbReference type="GO" id="GO:0016702">
    <property type="term" value="F:oxidoreductase activity, acting on single donors with incorporation of molecular oxygen, incorporation of two atoms of oxygen"/>
    <property type="evidence" value="ECO:0007669"/>
    <property type="project" value="UniProtKB-ARBA"/>
</dbReference>
<evidence type="ECO:0000256" key="1">
    <source>
        <dbReference type="ARBA" id="ARBA00001947"/>
    </source>
</evidence>
<dbReference type="Proteomes" id="UP000732377">
    <property type="component" value="Unassembled WGS sequence"/>
</dbReference>